<dbReference type="PANTHER" id="PTHR35810:SF1">
    <property type="entry name" value="CYTOPLASMIC PROTEIN"/>
    <property type="match status" value="1"/>
</dbReference>
<dbReference type="AlphaFoldDB" id="A0A1F6V357"/>
<gene>
    <name evidence="2" type="ORF">A2W18_01225</name>
</gene>
<sequence>MKKSKEENRGELILYRARDGKTAIDVRLHDDTVWLTLNQMADLFDRDKSVISRHLKDVYDSKELARKGTVAKNATVQREGPRAVRRTVEYYNLDAIISVGYRVNSKRGAQFRIWATQTLKEHLTRGYTIHRQRFEQNARELEAALSLVRKTANREALTGDQGRGLVDVIARYTQTFLLLQRYDEGLLTEPKGTAGGRLPTTAQARSDIAALKKDLMARSEASALFGQEPAAGLDSLLGNLEQSVFGEPAYPSIESKAAHLLYFVIKNHPFSDGNKRVGSFLFVEFLNRNGRLFRAGEPIINDVGLAALALLIAESDPKDKDVVIRLVMNMLAGVHAKEASA</sequence>
<feature type="domain" description="Fido" evidence="1">
    <location>
        <begin position="174"/>
        <end position="329"/>
    </location>
</feature>
<dbReference type="Proteomes" id="UP000179076">
    <property type="component" value="Unassembled WGS sequence"/>
</dbReference>
<organism evidence="2 3">
    <name type="scientific">Candidatus Muproteobacteria bacterium RBG_16_60_9</name>
    <dbReference type="NCBI Taxonomy" id="1817755"/>
    <lineage>
        <taxon>Bacteria</taxon>
        <taxon>Pseudomonadati</taxon>
        <taxon>Pseudomonadota</taxon>
        <taxon>Candidatus Muproteobacteria</taxon>
    </lineage>
</organism>
<evidence type="ECO:0000313" key="2">
    <source>
        <dbReference type="EMBL" id="OGI64103.1"/>
    </source>
</evidence>
<accession>A0A1F6V357</accession>
<protein>
    <recommendedName>
        <fullName evidence="1">Fido domain-containing protein</fullName>
    </recommendedName>
</protein>
<evidence type="ECO:0000313" key="3">
    <source>
        <dbReference type="Proteomes" id="UP000179076"/>
    </source>
</evidence>
<evidence type="ECO:0000259" key="1">
    <source>
        <dbReference type="PROSITE" id="PS51459"/>
    </source>
</evidence>
<dbReference type="InterPro" id="IPR011204">
    <property type="entry name" value="Virulence_RhuM-like"/>
</dbReference>
<dbReference type="Pfam" id="PF13310">
    <property type="entry name" value="Virulence_RhuM"/>
    <property type="match status" value="1"/>
</dbReference>
<dbReference type="InterPro" id="IPR003812">
    <property type="entry name" value="Fido"/>
</dbReference>
<reference evidence="2 3" key="1">
    <citation type="journal article" date="2016" name="Nat. Commun.">
        <title>Thousands of microbial genomes shed light on interconnected biogeochemical processes in an aquifer system.</title>
        <authorList>
            <person name="Anantharaman K."/>
            <person name="Brown C.T."/>
            <person name="Hug L.A."/>
            <person name="Sharon I."/>
            <person name="Castelle C.J."/>
            <person name="Probst A.J."/>
            <person name="Thomas B.C."/>
            <person name="Singh A."/>
            <person name="Wilkins M.J."/>
            <person name="Karaoz U."/>
            <person name="Brodie E.L."/>
            <person name="Williams K.H."/>
            <person name="Hubbard S.S."/>
            <person name="Banfield J.F."/>
        </authorList>
    </citation>
    <scope>NUCLEOTIDE SEQUENCE [LARGE SCALE GENOMIC DNA]</scope>
</reference>
<dbReference type="EMBL" id="MFSP01000141">
    <property type="protein sequence ID" value="OGI64103.1"/>
    <property type="molecule type" value="Genomic_DNA"/>
</dbReference>
<dbReference type="InterPro" id="IPR053737">
    <property type="entry name" value="Type_II_TA_Toxin"/>
</dbReference>
<proteinExistence type="predicted"/>
<dbReference type="Pfam" id="PF02661">
    <property type="entry name" value="Fic"/>
    <property type="match status" value="1"/>
</dbReference>
<dbReference type="PROSITE" id="PS51459">
    <property type="entry name" value="FIDO"/>
    <property type="match status" value="1"/>
</dbReference>
<dbReference type="Gene3D" id="1.20.120.1870">
    <property type="entry name" value="Fic/DOC protein, Fido domain"/>
    <property type="match status" value="1"/>
</dbReference>
<dbReference type="PANTHER" id="PTHR35810">
    <property type="entry name" value="CYTOPLASMIC PROTEIN-RELATED"/>
    <property type="match status" value="1"/>
</dbReference>
<dbReference type="SUPFAM" id="SSF140931">
    <property type="entry name" value="Fic-like"/>
    <property type="match status" value="1"/>
</dbReference>
<name>A0A1F6V357_9PROT</name>
<dbReference type="InterPro" id="IPR036597">
    <property type="entry name" value="Fido-like_dom_sf"/>
</dbReference>
<comment type="caution">
    <text evidence="2">The sequence shown here is derived from an EMBL/GenBank/DDBJ whole genome shotgun (WGS) entry which is preliminary data.</text>
</comment>